<evidence type="ECO:0000313" key="3">
    <source>
        <dbReference type="Proteomes" id="UP000538666"/>
    </source>
</evidence>
<evidence type="ECO:0000259" key="1">
    <source>
        <dbReference type="Pfam" id="PF01850"/>
    </source>
</evidence>
<name>A0A841JRB8_9BACT</name>
<dbReference type="CDD" id="cd09872">
    <property type="entry name" value="PIN_Sll0205-like"/>
    <property type="match status" value="1"/>
</dbReference>
<proteinExistence type="predicted"/>
<protein>
    <submittedName>
        <fullName evidence="2">PIN domain nuclease of toxin-antitoxin system</fullName>
    </submittedName>
</protein>
<dbReference type="Pfam" id="PF01850">
    <property type="entry name" value="PIN"/>
    <property type="match status" value="1"/>
</dbReference>
<dbReference type="Gene3D" id="3.40.50.1010">
    <property type="entry name" value="5'-nuclease"/>
    <property type="match status" value="1"/>
</dbReference>
<dbReference type="Proteomes" id="UP000538666">
    <property type="component" value="Unassembled WGS sequence"/>
</dbReference>
<dbReference type="PANTHER" id="PTHR36173">
    <property type="entry name" value="RIBONUCLEASE VAPC16-RELATED"/>
    <property type="match status" value="1"/>
</dbReference>
<dbReference type="AlphaFoldDB" id="A0A841JRB8"/>
<sequence>MILIDTHVVLWLALHPDRVSTRAAETIAQTRELKAEILVSTVSLYEIAVASTRNRIELDVTLPAFLQRVREFFRIREIDHRIAIAAAGFMPPFPGDPMDRIIAATALTEGIPLVTADERIRRSGVVNTIW</sequence>
<dbReference type="InterPro" id="IPR002716">
    <property type="entry name" value="PIN_dom"/>
</dbReference>
<accession>A0A841JRB8</accession>
<dbReference type="InterPro" id="IPR041705">
    <property type="entry name" value="PIN_Sll0205"/>
</dbReference>
<organism evidence="2 3">
    <name type="scientific">Silvibacterium bohemicum</name>
    <dbReference type="NCBI Taxonomy" id="1577686"/>
    <lineage>
        <taxon>Bacteria</taxon>
        <taxon>Pseudomonadati</taxon>
        <taxon>Acidobacteriota</taxon>
        <taxon>Terriglobia</taxon>
        <taxon>Terriglobales</taxon>
        <taxon>Acidobacteriaceae</taxon>
        <taxon>Silvibacterium</taxon>
    </lineage>
</organism>
<comment type="caution">
    <text evidence="2">The sequence shown here is derived from an EMBL/GenBank/DDBJ whole genome shotgun (WGS) entry which is preliminary data.</text>
</comment>
<keyword evidence="3" id="KW-1185">Reference proteome</keyword>
<dbReference type="InterPro" id="IPR029060">
    <property type="entry name" value="PIN-like_dom_sf"/>
</dbReference>
<feature type="domain" description="PIN" evidence="1">
    <location>
        <begin position="2"/>
        <end position="122"/>
    </location>
</feature>
<dbReference type="InterPro" id="IPR052919">
    <property type="entry name" value="TA_system_RNase"/>
</dbReference>
<reference evidence="2 3" key="1">
    <citation type="submission" date="2020-08" db="EMBL/GenBank/DDBJ databases">
        <title>Genomic Encyclopedia of Type Strains, Phase IV (KMG-IV): sequencing the most valuable type-strain genomes for metagenomic binning, comparative biology and taxonomic classification.</title>
        <authorList>
            <person name="Goeker M."/>
        </authorList>
    </citation>
    <scope>NUCLEOTIDE SEQUENCE [LARGE SCALE GENOMIC DNA]</scope>
    <source>
        <strain evidence="2 3">DSM 103733</strain>
    </source>
</reference>
<evidence type="ECO:0000313" key="2">
    <source>
        <dbReference type="EMBL" id="MBB6143953.1"/>
    </source>
</evidence>
<dbReference type="SUPFAM" id="SSF88723">
    <property type="entry name" value="PIN domain-like"/>
    <property type="match status" value="1"/>
</dbReference>
<dbReference type="PANTHER" id="PTHR36173:SF1">
    <property type="entry name" value="RIBONUCLEASE VAPC22"/>
    <property type="match status" value="1"/>
</dbReference>
<gene>
    <name evidence="2" type="ORF">HNQ77_001902</name>
</gene>
<dbReference type="EMBL" id="JACHEK010000003">
    <property type="protein sequence ID" value="MBB6143953.1"/>
    <property type="molecule type" value="Genomic_DNA"/>
</dbReference>
<dbReference type="RefSeq" id="WP_050058488.1">
    <property type="nucleotide sequence ID" value="NZ_JACHEK010000003.1"/>
</dbReference>